<accession>A0ABV4U5P8</accession>
<dbReference type="Proteomes" id="UP001575105">
    <property type="component" value="Unassembled WGS sequence"/>
</dbReference>
<feature type="chain" id="PRO_5046987441" description="TRASH domain-containing protein" evidence="2">
    <location>
        <begin position="23"/>
        <end position="253"/>
    </location>
</feature>
<evidence type="ECO:0000256" key="1">
    <source>
        <dbReference type="SAM" id="MobiDB-lite"/>
    </source>
</evidence>
<sequence length="253" mass="27531">MRRFLINSPVVRLCLYPAAAFAVGLALSPLSSFAQAEQAETKGDPYPLATCPVAGAELGSMGDPVVHVHEGREVRFCCAGCAPAFEDDPDQYLQQIDEQIVEQQKEHYPLETCLISGQELGSMGDPVEHVLYNRLVRLCCAGCVSELEENAEVHLAKLDEAVIEAQADDYALDFCLVSDEPLDAHGHTIDRVIANRLVRLCCPGCAAVLQEQPATVLAALDAGEPIEDAHEHRHDHGDDNGHDHDHGHDGHHH</sequence>
<evidence type="ECO:0000313" key="3">
    <source>
        <dbReference type="EMBL" id="MFA9478139.1"/>
    </source>
</evidence>
<dbReference type="EMBL" id="JBGUBD010000004">
    <property type="protein sequence ID" value="MFA9478139.1"/>
    <property type="molecule type" value="Genomic_DNA"/>
</dbReference>
<name>A0ABV4U5P8_9BACT</name>
<protein>
    <recommendedName>
        <fullName evidence="5">TRASH domain-containing protein</fullName>
    </recommendedName>
</protein>
<dbReference type="InterPro" id="IPR012348">
    <property type="entry name" value="RNR-like"/>
</dbReference>
<comment type="caution">
    <text evidence="3">The sequence shown here is derived from an EMBL/GenBank/DDBJ whole genome shotgun (WGS) entry which is preliminary data.</text>
</comment>
<dbReference type="SUPFAM" id="SSF47240">
    <property type="entry name" value="Ferritin-like"/>
    <property type="match status" value="1"/>
</dbReference>
<evidence type="ECO:0000313" key="4">
    <source>
        <dbReference type="Proteomes" id="UP001575105"/>
    </source>
</evidence>
<dbReference type="RefSeq" id="WP_425345066.1">
    <property type="nucleotide sequence ID" value="NZ_JBGUBD010000004.1"/>
</dbReference>
<gene>
    <name evidence="3" type="ORF">ACERK3_07485</name>
</gene>
<evidence type="ECO:0000256" key="2">
    <source>
        <dbReference type="SAM" id="SignalP"/>
    </source>
</evidence>
<proteinExistence type="predicted"/>
<evidence type="ECO:0008006" key="5">
    <source>
        <dbReference type="Google" id="ProtNLM"/>
    </source>
</evidence>
<keyword evidence="2" id="KW-0732">Signal</keyword>
<feature type="signal peptide" evidence="2">
    <location>
        <begin position="1"/>
        <end position="22"/>
    </location>
</feature>
<organism evidence="3 4">
    <name type="scientific">Natronomicrosphaera hydrolytica</name>
    <dbReference type="NCBI Taxonomy" id="3242702"/>
    <lineage>
        <taxon>Bacteria</taxon>
        <taxon>Pseudomonadati</taxon>
        <taxon>Planctomycetota</taxon>
        <taxon>Phycisphaerae</taxon>
        <taxon>Phycisphaerales</taxon>
        <taxon>Phycisphaeraceae</taxon>
        <taxon>Natronomicrosphaera</taxon>
    </lineage>
</organism>
<dbReference type="InterPro" id="IPR009078">
    <property type="entry name" value="Ferritin-like_SF"/>
</dbReference>
<dbReference type="Gene3D" id="1.10.620.20">
    <property type="entry name" value="Ribonucleotide Reductase, subunit A"/>
    <property type="match status" value="1"/>
</dbReference>
<feature type="region of interest" description="Disordered" evidence="1">
    <location>
        <begin position="230"/>
        <end position="253"/>
    </location>
</feature>
<reference evidence="3 4" key="1">
    <citation type="submission" date="2024-08" db="EMBL/GenBank/DDBJ databases">
        <title>Whole-genome sequencing of halo(alkali)philic microorganisms from hypersaline lakes.</title>
        <authorList>
            <person name="Sorokin D.Y."/>
            <person name="Merkel A.Y."/>
            <person name="Messina E."/>
            <person name="Yakimov M."/>
        </authorList>
    </citation>
    <scope>NUCLEOTIDE SEQUENCE [LARGE SCALE GENOMIC DNA]</scope>
    <source>
        <strain evidence="3 4">AB-hyl4</strain>
    </source>
</reference>
<keyword evidence="4" id="KW-1185">Reference proteome</keyword>